<dbReference type="KEGG" id="clec:106664839"/>
<evidence type="ECO:0000259" key="1">
    <source>
        <dbReference type="PROSITE" id="PS51269"/>
    </source>
</evidence>
<sequence length="198" mass="22476">MLRLSDLNKKHLSYLIGQDETVVKDFCRLAWDYLAKGVNAKLYATAAQKLEISPQDLQHVVEALVNLLSESCKLKLSIPKLKSNLLELGFNSKQVDIICTYYTTKRADINNVLLAASVQLPMYKDLEWRTQVQLASRALPEQLEPSILMKLKLDNAKEDSLILQTDPGNLVHITKVLQDALNQASDNHTSRVQRRYKT</sequence>
<name>A0A8I6RHD4_CIMLE</name>
<feature type="domain" description="COMM" evidence="1">
    <location>
        <begin position="122"/>
        <end position="188"/>
    </location>
</feature>
<dbReference type="Pfam" id="PF21672">
    <property type="entry name" value="COMM_HN"/>
    <property type="match status" value="1"/>
</dbReference>
<reference evidence="2" key="1">
    <citation type="submission" date="2022-01" db="UniProtKB">
        <authorList>
            <consortium name="EnsemblMetazoa"/>
        </authorList>
    </citation>
    <scope>IDENTIFICATION</scope>
</reference>
<accession>A0A8I6RHD4</accession>
<dbReference type="OMA" id="NGDHNTQ"/>
<dbReference type="OrthoDB" id="10257479at2759"/>
<dbReference type="AlphaFoldDB" id="A0A8I6RHD4"/>
<dbReference type="Proteomes" id="UP000494040">
    <property type="component" value="Unassembled WGS sequence"/>
</dbReference>
<protein>
    <recommendedName>
        <fullName evidence="1">COMM domain-containing protein</fullName>
    </recommendedName>
</protein>
<organism evidence="2 3">
    <name type="scientific">Cimex lectularius</name>
    <name type="common">Bed bug</name>
    <name type="synonym">Acanthia lectularia</name>
    <dbReference type="NCBI Taxonomy" id="79782"/>
    <lineage>
        <taxon>Eukaryota</taxon>
        <taxon>Metazoa</taxon>
        <taxon>Ecdysozoa</taxon>
        <taxon>Arthropoda</taxon>
        <taxon>Hexapoda</taxon>
        <taxon>Insecta</taxon>
        <taxon>Pterygota</taxon>
        <taxon>Neoptera</taxon>
        <taxon>Paraneoptera</taxon>
        <taxon>Hemiptera</taxon>
        <taxon>Heteroptera</taxon>
        <taxon>Panheteroptera</taxon>
        <taxon>Cimicomorpha</taxon>
        <taxon>Cimicidae</taxon>
        <taxon>Cimex</taxon>
    </lineage>
</organism>
<dbReference type="InterPro" id="IPR017920">
    <property type="entry name" value="COMM"/>
</dbReference>
<dbReference type="Pfam" id="PF07258">
    <property type="entry name" value="COMM_domain"/>
    <property type="match status" value="1"/>
</dbReference>
<dbReference type="PROSITE" id="PS51269">
    <property type="entry name" value="COMM"/>
    <property type="match status" value="1"/>
</dbReference>
<evidence type="ECO:0000313" key="2">
    <source>
        <dbReference type="EnsemblMetazoa" id="XP_014246345.1"/>
    </source>
</evidence>
<dbReference type="InterPro" id="IPR037354">
    <property type="entry name" value="Commd2"/>
</dbReference>
<gene>
    <name evidence="2" type="primary">106664839</name>
</gene>
<dbReference type="EnsemblMetazoa" id="XM_014390859.2">
    <property type="protein sequence ID" value="XP_014246345.1"/>
    <property type="gene ID" value="LOC106664839"/>
</dbReference>
<dbReference type="PANTHER" id="PTHR15857">
    <property type="entry name" value="COMM DOMAIN CONTAINING PROTEIN 2"/>
    <property type="match status" value="1"/>
</dbReference>
<keyword evidence="3" id="KW-1185">Reference proteome</keyword>
<proteinExistence type="predicted"/>
<dbReference type="PANTHER" id="PTHR15857:SF0">
    <property type="entry name" value="COMM DOMAIN-CONTAINING PROTEIN 2"/>
    <property type="match status" value="1"/>
</dbReference>
<evidence type="ECO:0000313" key="3">
    <source>
        <dbReference type="Proteomes" id="UP000494040"/>
    </source>
</evidence>